<comment type="pathway">
    <text evidence="1">Plant hormone metabolism; auxin biosynthesis.</text>
</comment>
<dbReference type="InterPro" id="IPR002937">
    <property type="entry name" value="Amino_oxidase"/>
</dbReference>
<reference evidence="8 9" key="1">
    <citation type="submission" date="2023-08" db="EMBL/GenBank/DDBJ databases">
        <title>Implementing the SeqCode for naming new Mesorhizobium species isolated from Vachellia karroo root nodules.</title>
        <authorList>
            <person name="Van Lill M."/>
        </authorList>
    </citation>
    <scope>NUCLEOTIDE SEQUENCE [LARGE SCALE GENOMIC DNA]</scope>
    <source>
        <strain evidence="8 9">VK23A</strain>
    </source>
</reference>
<comment type="caution">
    <text evidence="8">The sequence shown here is derived from an EMBL/GenBank/DDBJ whole genome shotgun (WGS) entry which is preliminary data.</text>
</comment>
<comment type="catalytic activity">
    <reaction evidence="6">
        <text>L-tryptophan + O2 = indole-3-acetamide + CO2 + H2O</text>
        <dbReference type="Rhea" id="RHEA:16165"/>
        <dbReference type="ChEBI" id="CHEBI:15377"/>
        <dbReference type="ChEBI" id="CHEBI:15379"/>
        <dbReference type="ChEBI" id="CHEBI:16031"/>
        <dbReference type="ChEBI" id="CHEBI:16526"/>
        <dbReference type="ChEBI" id="CHEBI:57912"/>
        <dbReference type="EC" id="1.13.12.3"/>
    </reaction>
</comment>
<evidence type="ECO:0000313" key="8">
    <source>
        <dbReference type="EMBL" id="MDX8475112.1"/>
    </source>
</evidence>
<organism evidence="8 9">
    <name type="scientific">Mesorhizobium dulcispinae</name>
    <dbReference type="NCBI Taxonomy" id="3072316"/>
    <lineage>
        <taxon>Bacteria</taxon>
        <taxon>Pseudomonadati</taxon>
        <taxon>Pseudomonadota</taxon>
        <taxon>Alphaproteobacteria</taxon>
        <taxon>Hyphomicrobiales</taxon>
        <taxon>Phyllobacteriaceae</taxon>
        <taxon>Mesorhizobium</taxon>
    </lineage>
</organism>
<feature type="domain" description="Amine oxidase" evidence="7">
    <location>
        <begin position="21"/>
        <end position="485"/>
    </location>
</feature>
<dbReference type="EC" id="1.13.12.3" evidence="3"/>
<sequence>MAQAVSCGKEPLDIAVVGAGMAGLFLAWRLLSETRPAKVAVFETTSRVGGRASTVSFPGEPDFSIDLGAMTLMPQHRLLRKLSAAVGVTVSDPIIATGANRLHLRGKSLSYSQISRFAPRRLFPYQVSRRLQAKGPSRLLRKAAAKIVPGSETFGSDEWNRAAGYIYRGRKLIDWSAWEALSTVLRPDELAFAEDAVGYSLLLRGPNAAETFRLALGELSGGLSYLAPDGGFQPIAERIAEQIVSLGGAIRTNHTAISARRSAQGLVLSVAGDGETFEVQARKVVLALPALPLRILVENTQSFLGRSVAEKIGRAQPWPMLTLAACYPAAWWERQGIKGGHSVTDLPARQIWHFARPTAVDGSVRRGAVVAYCDGPHIDYWRKLLPQLDPHTGFAPLPEGHPALEAFHEQMFEVCRPSGAQPQPTGGFAQDWGASAYGGASHVWSRGTDIATVAPGIRTLAPDLHICGEAWSNSHGWIEGALESAEDLLQQEFGLKAWLA</sequence>
<dbReference type="Pfam" id="PF01593">
    <property type="entry name" value="Amino_oxidase"/>
    <property type="match status" value="1"/>
</dbReference>
<keyword evidence="5" id="KW-0073">Auxin biosynthesis</keyword>
<dbReference type="PANTHER" id="PTHR10742:SF410">
    <property type="entry name" value="LYSINE-SPECIFIC HISTONE DEMETHYLASE 2"/>
    <property type="match status" value="1"/>
</dbReference>
<dbReference type="Proteomes" id="UP001271780">
    <property type="component" value="Unassembled WGS sequence"/>
</dbReference>
<name>A0ABU4XK37_9HYPH</name>
<keyword evidence="9" id="KW-1185">Reference proteome</keyword>
<evidence type="ECO:0000256" key="3">
    <source>
        <dbReference type="ARBA" id="ARBA00012535"/>
    </source>
</evidence>
<evidence type="ECO:0000256" key="5">
    <source>
        <dbReference type="ARBA" id="ARBA00023070"/>
    </source>
</evidence>
<dbReference type="PANTHER" id="PTHR10742">
    <property type="entry name" value="FLAVIN MONOAMINE OXIDASE"/>
    <property type="match status" value="1"/>
</dbReference>
<dbReference type="SUPFAM" id="SSF51905">
    <property type="entry name" value="FAD/NAD(P)-binding domain"/>
    <property type="match status" value="1"/>
</dbReference>
<dbReference type="EMBL" id="JAVIIZ010000017">
    <property type="protein sequence ID" value="MDX8475112.1"/>
    <property type="molecule type" value="Genomic_DNA"/>
</dbReference>
<evidence type="ECO:0000256" key="1">
    <source>
        <dbReference type="ARBA" id="ARBA00004814"/>
    </source>
</evidence>
<proteinExistence type="inferred from homology"/>
<comment type="similarity">
    <text evidence="2">Belongs to the tryptophan 2-monooxygenase family.</text>
</comment>
<evidence type="ECO:0000313" key="9">
    <source>
        <dbReference type="Proteomes" id="UP001271780"/>
    </source>
</evidence>
<accession>A0ABU4XK37</accession>
<dbReference type="InterPro" id="IPR036188">
    <property type="entry name" value="FAD/NAD-bd_sf"/>
</dbReference>
<dbReference type="SUPFAM" id="SSF54373">
    <property type="entry name" value="FAD-linked reductases, C-terminal domain"/>
    <property type="match status" value="1"/>
</dbReference>
<protein>
    <recommendedName>
        <fullName evidence="4">Tryptophan 2-monooxygenase</fullName>
        <ecNumber evidence="3">1.13.12.3</ecNumber>
    </recommendedName>
</protein>
<evidence type="ECO:0000256" key="6">
    <source>
        <dbReference type="ARBA" id="ARBA00047321"/>
    </source>
</evidence>
<evidence type="ECO:0000256" key="4">
    <source>
        <dbReference type="ARBA" id="ARBA00017871"/>
    </source>
</evidence>
<gene>
    <name evidence="8" type="ORF">RFM27_23745</name>
</gene>
<dbReference type="RefSeq" id="WP_320318079.1">
    <property type="nucleotide sequence ID" value="NZ_JAVIIX010000016.1"/>
</dbReference>
<dbReference type="Gene3D" id="3.50.50.60">
    <property type="entry name" value="FAD/NAD(P)-binding domain"/>
    <property type="match status" value="1"/>
</dbReference>
<evidence type="ECO:0000259" key="7">
    <source>
        <dbReference type="Pfam" id="PF01593"/>
    </source>
</evidence>
<evidence type="ECO:0000256" key="2">
    <source>
        <dbReference type="ARBA" id="ARBA00005833"/>
    </source>
</evidence>
<dbReference type="InterPro" id="IPR050281">
    <property type="entry name" value="Flavin_monoamine_oxidase"/>
</dbReference>